<keyword evidence="5" id="KW-1185">Reference proteome</keyword>
<dbReference type="GO" id="GO:0016020">
    <property type="term" value="C:membrane"/>
    <property type="evidence" value="ECO:0007669"/>
    <property type="project" value="TreeGrafter"/>
</dbReference>
<dbReference type="PANTHER" id="PTHR44196">
    <property type="entry name" value="DEHYDROGENASE/REDUCTASE SDR FAMILY MEMBER 7B"/>
    <property type="match status" value="1"/>
</dbReference>
<reference evidence="4 5" key="1">
    <citation type="submission" date="2018-12" db="EMBL/GenBank/DDBJ databases">
        <authorList>
            <person name="Toschakov S.V."/>
        </authorList>
    </citation>
    <scope>NUCLEOTIDE SEQUENCE [LARGE SCALE GENOMIC DNA]</scope>
    <source>
        <strain evidence="4 5">GM2012</strain>
    </source>
</reference>
<dbReference type="PRINTS" id="PR00081">
    <property type="entry name" value="GDHRDH"/>
</dbReference>
<evidence type="ECO:0000313" key="4">
    <source>
        <dbReference type="EMBL" id="RUL87433.1"/>
    </source>
</evidence>
<keyword evidence="2" id="KW-0560">Oxidoreductase</keyword>
<name>A0A432MJ85_9BACT</name>
<feature type="domain" description="Ketoreductase" evidence="3">
    <location>
        <begin position="7"/>
        <end position="207"/>
    </location>
</feature>
<dbReference type="PROSITE" id="PS00061">
    <property type="entry name" value="ADH_SHORT"/>
    <property type="match status" value="1"/>
</dbReference>
<evidence type="ECO:0000256" key="1">
    <source>
        <dbReference type="ARBA" id="ARBA00006484"/>
    </source>
</evidence>
<dbReference type="InterPro" id="IPR002347">
    <property type="entry name" value="SDR_fam"/>
</dbReference>
<dbReference type="AlphaFoldDB" id="A0A432MJ85"/>
<evidence type="ECO:0000313" key="5">
    <source>
        <dbReference type="Proteomes" id="UP000280296"/>
    </source>
</evidence>
<dbReference type="InterPro" id="IPR036291">
    <property type="entry name" value="NAD(P)-bd_dom_sf"/>
</dbReference>
<comment type="caution">
    <text evidence="4">The sequence shown here is derived from an EMBL/GenBank/DDBJ whole genome shotgun (WGS) entry which is preliminary data.</text>
</comment>
<proteinExistence type="inferred from homology"/>
<dbReference type="Gene3D" id="3.40.50.720">
    <property type="entry name" value="NAD(P)-binding Rossmann-like Domain"/>
    <property type="match status" value="1"/>
</dbReference>
<reference evidence="4 5" key="2">
    <citation type="submission" date="2019-01" db="EMBL/GenBank/DDBJ databases">
        <title>Tautonia sociabilis, a novel thermotolerant planctomycete of Isosphaeraceae family, isolated from a 4000 m deep subterranean habitat.</title>
        <authorList>
            <person name="Kovaleva O.L."/>
            <person name="Elcheninov A.G."/>
            <person name="Van Heerden E."/>
            <person name="Toshchakov S.V."/>
            <person name="Novikov A."/>
            <person name="Bonch-Osmolovskaya E.A."/>
            <person name="Kublanov I.V."/>
        </authorList>
    </citation>
    <scope>NUCLEOTIDE SEQUENCE [LARGE SCALE GENOMIC DNA]</scope>
    <source>
        <strain evidence="4 5">GM2012</strain>
    </source>
</reference>
<dbReference type="Proteomes" id="UP000280296">
    <property type="component" value="Unassembled WGS sequence"/>
</dbReference>
<dbReference type="InterPro" id="IPR020904">
    <property type="entry name" value="Sc_DH/Rdtase_CS"/>
</dbReference>
<dbReference type="RefSeq" id="WP_126725649.1">
    <property type="nucleotide sequence ID" value="NZ_RYZH01000021.1"/>
</dbReference>
<dbReference type="SUPFAM" id="SSF51735">
    <property type="entry name" value="NAD(P)-binding Rossmann-fold domains"/>
    <property type="match status" value="1"/>
</dbReference>
<dbReference type="PANTHER" id="PTHR44196:SF1">
    <property type="entry name" value="DEHYDROGENASE_REDUCTASE SDR FAMILY MEMBER 7B"/>
    <property type="match status" value="1"/>
</dbReference>
<organism evidence="4 5">
    <name type="scientific">Tautonia sociabilis</name>
    <dbReference type="NCBI Taxonomy" id="2080755"/>
    <lineage>
        <taxon>Bacteria</taxon>
        <taxon>Pseudomonadati</taxon>
        <taxon>Planctomycetota</taxon>
        <taxon>Planctomycetia</taxon>
        <taxon>Isosphaerales</taxon>
        <taxon>Isosphaeraceae</taxon>
        <taxon>Tautonia</taxon>
    </lineage>
</organism>
<dbReference type="OrthoDB" id="9808814at2"/>
<protein>
    <submittedName>
        <fullName evidence="4">SDR family NAD(P)-dependent oxidoreductase</fullName>
    </submittedName>
</protein>
<dbReference type="InterPro" id="IPR057326">
    <property type="entry name" value="KR_dom"/>
</dbReference>
<dbReference type="SMART" id="SM00822">
    <property type="entry name" value="PKS_KR"/>
    <property type="match status" value="1"/>
</dbReference>
<comment type="similarity">
    <text evidence="1">Belongs to the short-chain dehydrogenases/reductases (SDR) family.</text>
</comment>
<evidence type="ECO:0000259" key="3">
    <source>
        <dbReference type="SMART" id="SM00822"/>
    </source>
</evidence>
<accession>A0A432MJ85</accession>
<gene>
    <name evidence="4" type="ORF">TsocGM_12185</name>
</gene>
<dbReference type="EMBL" id="RYZH01000021">
    <property type="protein sequence ID" value="RUL87433.1"/>
    <property type="molecule type" value="Genomic_DNA"/>
</dbReference>
<evidence type="ECO:0000256" key="2">
    <source>
        <dbReference type="ARBA" id="ARBA00023002"/>
    </source>
</evidence>
<dbReference type="GO" id="GO:0016491">
    <property type="term" value="F:oxidoreductase activity"/>
    <property type="evidence" value="ECO:0007669"/>
    <property type="project" value="UniProtKB-KW"/>
</dbReference>
<dbReference type="Pfam" id="PF00106">
    <property type="entry name" value="adh_short"/>
    <property type="match status" value="1"/>
</dbReference>
<sequence length="262" mass="27190">MSGRVSGAILLTGAAHGIGRATALALASRGYALGLIDRDAEALAGVVGEIGEREGALSFRVSDVTDLDAMREAVLGVESAVGPTGTLVACAGIGSLTLLPDLDPAALRAMLDVNVVGVANAIAAVLPGMIARGGGHVVGISSVAGVRGMPWMASYSASKAALTTYLEGLRPALKRRGVSVTTVYPGFVRTAMTEGTPFRRPVPMLEPEQAAAQLVRAIERRPRDLAFPMSAALGMGLLRRLPNRVYDRMMDRAGPRALTVDF</sequence>